<keyword evidence="8 12" id="KW-0862">Zinc</keyword>
<feature type="domain" description="Toprim" evidence="14">
    <location>
        <begin position="260"/>
        <end position="341"/>
    </location>
</feature>
<evidence type="ECO:0000256" key="13">
    <source>
        <dbReference type="PIRNR" id="PIRNR002811"/>
    </source>
</evidence>
<dbReference type="PROSITE" id="PS50880">
    <property type="entry name" value="TOPRIM"/>
    <property type="match status" value="1"/>
</dbReference>
<dbReference type="Pfam" id="PF10410">
    <property type="entry name" value="DnaB_bind"/>
    <property type="match status" value="1"/>
</dbReference>
<evidence type="ECO:0000256" key="1">
    <source>
        <dbReference type="ARBA" id="ARBA00022478"/>
    </source>
</evidence>
<evidence type="ECO:0000256" key="8">
    <source>
        <dbReference type="ARBA" id="ARBA00022833"/>
    </source>
</evidence>
<evidence type="ECO:0000256" key="9">
    <source>
        <dbReference type="ARBA" id="ARBA00022842"/>
    </source>
</evidence>
<dbReference type="NCBIfam" id="TIGR01391">
    <property type="entry name" value="dnaG"/>
    <property type="match status" value="1"/>
</dbReference>
<keyword evidence="16" id="KW-1185">Reference proteome</keyword>
<dbReference type="Gene3D" id="3.90.580.10">
    <property type="entry name" value="Zinc finger, CHC2-type domain"/>
    <property type="match status" value="1"/>
</dbReference>
<keyword evidence="3 12" id="KW-0808">Transferase</keyword>
<comment type="caution">
    <text evidence="15">The sequence shown here is derived from an EMBL/GenBank/DDBJ whole genome shotgun (WGS) entry which is preliminary data.</text>
</comment>
<dbReference type="InterPro" id="IPR050219">
    <property type="entry name" value="DnaG_primase"/>
</dbReference>
<dbReference type="Gene3D" id="1.10.860.10">
    <property type="entry name" value="DNAb Helicase, Chain A"/>
    <property type="match status" value="1"/>
</dbReference>
<dbReference type="SMART" id="SM00400">
    <property type="entry name" value="ZnF_CHCC"/>
    <property type="match status" value="1"/>
</dbReference>
<comment type="cofactor">
    <cofactor evidence="12 13">
        <name>Zn(2+)</name>
        <dbReference type="ChEBI" id="CHEBI:29105"/>
    </cofactor>
    <text evidence="12 13">Binds 1 zinc ion per monomer.</text>
</comment>
<comment type="domain">
    <text evidence="12">Contains an N-terminal zinc-binding domain, a central core domain that contains the primase activity, and a C-terminal DnaB-binding domain.</text>
</comment>
<dbReference type="InterPro" id="IPR006295">
    <property type="entry name" value="DNA_primase_DnaG"/>
</dbReference>
<name>A0ABP9ZIM7_9LACO</name>
<dbReference type="Pfam" id="PF01807">
    <property type="entry name" value="Zn_ribbon_DnaG"/>
    <property type="match status" value="1"/>
</dbReference>
<keyword evidence="1 12" id="KW-0240">DNA-directed RNA polymerase</keyword>
<comment type="subunit">
    <text evidence="12">Monomer. Interacts with DnaB.</text>
</comment>
<evidence type="ECO:0000256" key="3">
    <source>
        <dbReference type="ARBA" id="ARBA00022679"/>
    </source>
</evidence>
<evidence type="ECO:0000256" key="7">
    <source>
        <dbReference type="ARBA" id="ARBA00022771"/>
    </source>
</evidence>
<evidence type="ECO:0000256" key="11">
    <source>
        <dbReference type="ARBA" id="ARBA00023163"/>
    </source>
</evidence>
<dbReference type="Gene3D" id="3.90.980.10">
    <property type="entry name" value="DNA primase, catalytic core, N-terminal domain"/>
    <property type="match status" value="1"/>
</dbReference>
<dbReference type="Pfam" id="PF08275">
    <property type="entry name" value="DNAG_N"/>
    <property type="match status" value="1"/>
</dbReference>
<dbReference type="InterPro" id="IPR034151">
    <property type="entry name" value="TOPRIM_DnaG_bac"/>
</dbReference>
<sequence length="611" mass="70367">MIPEEVIEQVRNETNIADIIGQFVALRKSGSNLMGLCPFHDENSPSFSVNEDRQLFKCFGCGKGGNVFTFMMELENLTYPEAILKVADMSGIEISDQYKQNNSQKPKMNSTETKLIEMHEKSAEVYHHILMNTELGQKALDYLHDRGLTDDTIKYYQIGFAPNDNVINRFLVEQKFEYQDMRKSGLFLEDDEGKLRDRFFNRIMFPIKNEFGSIIGFSGRVLNKEDSTAKYLNSPETDIFNKRDVLFNLSNAKAAIRKKDAVILFEGFMDVISAYQSGIENGIASMGTSLTNDQIKVINRHCNSVYVCYDGDAAGQNAINRALSLLGNSSLTLRVIQMPEGIDPDEYRKQFGEEKFADYMSKSIESPISFKMRYYKLNRNLDNETDKFSYIQDVLKEVAKVDQPIERDLYINQLSDQFNLNKNDLTMTMNSFIQKNDAVNRVNYARNGKNDNNAQMIAPIQSVRYRSKVEMAELYLLNRILMSQELWQRLMSVDGFAFVDVDYQLLYNLAQEYMATHDEYNSAEFQDFIKEEKLRKLLIDIEMLQINDSPSVDEVDDYVNIIMNEAPIDSQLKQKQIELNEAKQLGDIDRQTEIAMEIIQLQKQKNLGGRA</sequence>
<evidence type="ECO:0000313" key="15">
    <source>
        <dbReference type="EMBL" id="GAA6114646.1"/>
    </source>
</evidence>
<dbReference type="SUPFAM" id="SSF57783">
    <property type="entry name" value="Zinc beta-ribbon"/>
    <property type="match status" value="1"/>
</dbReference>
<protein>
    <recommendedName>
        <fullName evidence="12 13">DNA primase</fullName>
        <ecNumber evidence="12">2.7.7.101</ecNumber>
    </recommendedName>
</protein>
<dbReference type="InterPro" id="IPR002694">
    <property type="entry name" value="Znf_CHC2"/>
</dbReference>
<gene>
    <name evidence="12 15" type="primary">dnaG</name>
    <name evidence="15" type="ORF">AP20H10_10090</name>
</gene>
<keyword evidence="2 12" id="KW-0639">Primosome</keyword>
<keyword evidence="6 12" id="KW-0479">Metal-binding</keyword>
<keyword evidence="7 12" id="KW-0863">Zinc-finger</keyword>
<feature type="zinc finger region" description="CHC2-type" evidence="12">
    <location>
        <begin position="37"/>
        <end position="61"/>
    </location>
</feature>
<dbReference type="Proteomes" id="UP001438112">
    <property type="component" value="Unassembled WGS sequence"/>
</dbReference>
<dbReference type="Gene3D" id="3.40.1360.10">
    <property type="match status" value="1"/>
</dbReference>
<evidence type="ECO:0000256" key="5">
    <source>
        <dbReference type="ARBA" id="ARBA00022705"/>
    </source>
</evidence>
<proteinExistence type="inferred from homology"/>
<dbReference type="SMART" id="SM00493">
    <property type="entry name" value="TOPRIM"/>
    <property type="match status" value="1"/>
</dbReference>
<dbReference type="Pfam" id="PF13155">
    <property type="entry name" value="Toprim_2"/>
    <property type="match status" value="1"/>
</dbReference>
<dbReference type="InterPro" id="IPR019475">
    <property type="entry name" value="DNA_primase_DnaB-bd"/>
</dbReference>
<dbReference type="HAMAP" id="MF_00974">
    <property type="entry name" value="DNA_primase_DnaG"/>
    <property type="match status" value="1"/>
</dbReference>
<evidence type="ECO:0000256" key="4">
    <source>
        <dbReference type="ARBA" id="ARBA00022695"/>
    </source>
</evidence>
<comment type="similarity">
    <text evidence="12 13">Belongs to the DnaG primase family.</text>
</comment>
<keyword evidence="11 12" id="KW-0804">Transcription</keyword>
<organism evidence="15 16">
    <name type="scientific">Apilactobacillus apinorum</name>
    <dbReference type="NCBI Taxonomy" id="1218495"/>
    <lineage>
        <taxon>Bacteria</taxon>
        <taxon>Bacillati</taxon>
        <taxon>Bacillota</taxon>
        <taxon>Bacilli</taxon>
        <taxon>Lactobacillales</taxon>
        <taxon>Lactobacillaceae</taxon>
        <taxon>Apilactobacillus</taxon>
    </lineage>
</organism>
<keyword evidence="9" id="KW-0460">Magnesium</keyword>
<dbReference type="InterPro" id="IPR006171">
    <property type="entry name" value="TOPRIM_dom"/>
</dbReference>
<keyword evidence="4 12" id="KW-0548">Nucleotidyltransferase</keyword>
<dbReference type="PANTHER" id="PTHR30313">
    <property type="entry name" value="DNA PRIMASE"/>
    <property type="match status" value="1"/>
</dbReference>
<evidence type="ECO:0000259" key="14">
    <source>
        <dbReference type="PROSITE" id="PS50880"/>
    </source>
</evidence>
<comment type="function">
    <text evidence="12 13">RNA polymerase that catalyzes the synthesis of short RNA molecules used as primers for DNA polymerase during DNA replication.</text>
</comment>
<dbReference type="SUPFAM" id="SSF56731">
    <property type="entry name" value="DNA primase core"/>
    <property type="match status" value="1"/>
</dbReference>
<dbReference type="InterPro" id="IPR037068">
    <property type="entry name" value="DNA_primase_core_N_sf"/>
</dbReference>
<dbReference type="InterPro" id="IPR030846">
    <property type="entry name" value="DnaG_bac"/>
</dbReference>
<comment type="catalytic activity">
    <reaction evidence="12">
        <text>ssDNA + n NTP = ssDNA/pppN(pN)n-1 hybrid + (n-1) diphosphate.</text>
        <dbReference type="EC" id="2.7.7.101"/>
    </reaction>
</comment>
<dbReference type="RefSeq" id="WP_353318211.1">
    <property type="nucleotide sequence ID" value="NZ_BAABVV010000037.1"/>
</dbReference>
<dbReference type="PIRSF" id="PIRSF002811">
    <property type="entry name" value="DnaG"/>
    <property type="match status" value="1"/>
</dbReference>
<evidence type="ECO:0000256" key="12">
    <source>
        <dbReference type="HAMAP-Rule" id="MF_00974"/>
    </source>
</evidence>
<evidence type="ECO:0000313" key="16">
    <source>
        <dbReference type="Proteomes" id="UP001438112"/>
    </source>
</evidence>
<dbReference type="EC" id="2.7.7.101" evidence="12"/>
<evidence type="ECO:0000256" key="10">
    <source>
        <dbReference type="ARBA" id="ARBA00023125"/>
    </source>
</evidence>
<dbReference type="CDD" id="cd03364">
    <property type="entry name" value="TOPRIM_DnaG_primases"/>
    <property type="match status" value="1"/>
</dbReference>
<dbReference type="InterPro" id="IPR036977">
    <property type="entry name" value="DNA_primase_Znf_CHC2"/>
</dbReference>
<reference evidence="15 16" key="1">
    <citation type="submission" date="2024-03" db="EMBL/GenBank/DDBJ databases">
        <title>Inconsistent identification of Apilactobacillus kunkeei-related strains obtained by well-developed overall genome related indices.</title>
        <authorList>
            <person name="Maeno S."/>
            <person name="Endo A."/>
        </authorList>
    </citation>
    <scope>NUCLEOTIDE SEQUENCE [LARGE SCALE GENOMIC DNA]</scope>
    <source>
        <strain evidence="15 16">20H-10</strain>
    </source>
</reference>
<evidence type="ECO:0000256" key="2">
    <source>
        <dbReference type="ARBA" id="ARBA00022515"/>
    </source>
</evidence>
<evidence type="ECO:0000256" key="6">
    <source>
        <dbReference type="ARBA" id="ARBA00022723"/>
    </source>
</evidence>
<accession>A0ABP9ZIM7</accession>
<keyword evidence="10 12" id="KW-0238">DNA-binding</keyword>
<keyword evidence="5 12" id="KW-0235">DNA replication</keyword>
<dbReference type="EMBL" id="BAABVV010000037">
    <property type="protein sequence ID" value="GAA6114646.1"/>
    <property type="molecule type" value="Genomic_DNA"/>
</dbReference>
<dbReference type="InterPro" id="IPR016136">
    <property type="entry name" value="DNA_helicase_N/primase_C"/>
</dbReference>
<dbReference type="InterPro" id="IPR013264">
    <property type="entry name" value="DNAG_N"/>
</dbReference>
<dbReference type="PANTHER" id="PTHR30313:SF2">
    <property type="entry name" value="DNA PRIMASE"/>
    <property type="match status" value="1"/>
</dbReference>